<name>A0A820E6V0_9BILA</name>
<evidence type="ECO:0000259" key="2">
    <source>
        <dbReference type="Pfam" id="PF00326"/>
    </source>
</evidence>
<feature type="non-terminal residue" evidence="3">
    <location>
        <position position="1"/>
    </location>
</feature>
<proteinExistence type="predicted"/>
<dbReference type="SUPFAM" id="SSF53474">
    <property type="entry name" value="alpha/beta-Hydrolases"/>
    <property type="match status" value="1"/>
</dbReference>
<dbReference type="AlphaFoldDB" id="A0A820E6V0"/>
<evidence type="ECO:0000313" key="3">
    <source>
        <dbReference type="EMBL" id="CAF4241738.1"/>
    </source>
</evidence>
<feature type="domain" description="Peptidase S9 prolyl oligopeptidase catalytic" evidence="2">
    <location>
        <begin position="2"/>
        <end position="155"/>
    </location>
</feature>
<sequence length="159" mass="17916">DQLIKDGIVDPSKLTVGGCSFGVSLTNWLITQTDRFNAALSCSSSFEHVSAWGTVDAPDFYKYWFNGLPWEIPRVYQNEAPIYQMDKVRTPTYICTGGKDERVPASQSYILKRALDSREIPAKLQIFSNEGHQFSSPMSGFTKTTEELSWLKKYGKGDN</sequence>
<dbReference type="Pfam" id="PF00326">
    <property type="entry name" value="Peptidase_S9"/>
    <property type="match status" value="1"/>
</dbReference>
<gene>
    <name evidence="3" type="ORF">OKA104_LOCUS43115</name>
</gene>
<dbReference type="Proteomes" id="UP000663881">
    <property type="component" value="Unassembled WGS sequence"/>
</dbReference>
<accession>A0A820E6V0</accession>
<dbReference type="PANTHER" id="PTHR42776">
    <property type="entry name" value="SERINE PEPTIDASE S9 FAMILY MEMBER"/>
    <property type="match status" value="1"/>
</dbReference>
<dbReference type="GO" id="GO:0006508">
    <property type="term" value="P:proteolysis"/>
    <property type="evidence" value="ECO:0007669"/>
    <property type="project" value="InterPro"/>
</dbReference>
<dbReference type="EMBL" id="CAJOAY010011750">
    <property type="protein sequence ID" value="CAF4241738.1"/>
    <property type="molecule type" value="Genomic_DNA"/>
</dbReference>
<evidence type="ECO:0000313" key="4">
    <source>
        <dbReference type="Proteomes" id="UP000663881"/>
    </source>
</evidence>
<dbReference type="InterPro" id="IPR001375">
    <property type="entry name" value="Peptidase_S9_cat"/>
</dbReference>
<dbReference type="GO" id="GO:0004252">
    <property type="term" value="F:serine-type endopeptidase activity"/>
    <property type="evidence" value="ECO:0007669"/>
    <property type="project" value="TreeGrafter"/>
</dbReference>
<comment type="caution">
    <text evidence="3">The sequence shown here is derived from an EMBL/GenBank/DDBJ whole genome shotgun (WGS) entry which is preliminary data.</text>
</comment>
<evidence type="ECO:0000256" key="1">
    <source>
        <dbReference type="ARBA" id="ARBA00022801"/>
    </source>
</evidence>
<reference evidence="3" key="1">
    <citation type="submission" date="2021-02" db="EMBL/GenBank/DDBJ databases">
        <authorList>
            <person name="Nowell W R."/>
        </authorList>
    </citation>
    <scope>NUCLEOTIDE SEQUENCE</scope>
</reference>
<keyword evidence="1" id="KW-0378">Hydrolase</keyword>
<dbReference type="PANTHER" id="PTHR42776:SF27">
    <property type="entry name" value="DIPEPTIDYL PEPTIDASE FAMILY MEMBER 6"/>
    <property type="match status" value="1"/>
</dbReference>
<dbReference type="InterPro" id="IPR029058">
    <property type="entry name" value="AB_hydrolase_fold"/>
</dbReference>
<organism evidence="3 4">
    <name type="scientific">Adineta steineri</name>
    <dbReference type="NCBI Taxonomy" id="433720"/>
    <lineage>
        <taxon>Eukaryota</taxon>
        <taxon>Metazoa</taxon>
        <taxon>Spiralia</taxon>
        <taxon>Gnathifera</taxon>
        <taxon>Rotifera</taxon>
        <taxon>Eurotatoria</taxon>
        <taxon>Bdelloidea</taxon>
        <taxon>Adinetida</taxon>
        <taxon>Adinetidae</taxon>
        <taxon>Adineta</taxon>
    </lineage>
</organism>
<protein>
    <recommendedName>
        <fullName evidence="2">Peptidase S9 prolyl oligopeptidase catalytic domain-containing protein</fullName>
    </recommendedName>
</protein>
<dbReference type="Gene3D" id="3.40.50.1820">
    <property type="entry name" value="alpha/beta hydrolase"/>
    <property type="match status" value="1"/>
</dbReference>